<evidence type="ECO:0000256" key="1">
    <source>
        <dbReference type="ARBA" id="ARBA00008580"/>
    </source>
</evidence>
<dbReference type="AlphaFoldDB" id="A0A0F7IDM5"/>
<comment type="similarity">
    <text evidence="1">Belongs to the ParD antitoxin family.</text>
</comment>
<dbReference type="HOGENOM" id="CLU_197235_2_0_2"/>
<evidence type="ECO:0000313" key="3">
    <source>
        <dbReference type="EMBL" id="AKG90997.1"/>
    </source>
</evidence>
<keyword evidence="4" id="KW-1185">Reference proteome</keyword>
<dbReference type="Pfam" id="PF03693">
    <property type="entry name" value="ParD_antitoxin"/>
    <property type="match status" value="1"/>
</dbReference>
<evidence type="ECO:0000256" key="2">
    <source>
        <dbReference type="ARBA" id="ARBA00022649"/>
    </source>
</evidence>
<dbReference type="GeneID" id="24804289"/>
<reference evidence="3 4" key="1">
    <citation type="submission" date="2015-04" db="EMBL/GenBank/DDBJ databases">
        <title>The complete genome sequence of the hyperthermophilic, obligate iron-reducing archaeon Geoglobus ahangari strain 234T.</title>
        <authorList>
            <person name="Manzella M.P."/>
            <person name="Holmes D.E."/>
            <person name="Rocheleau J.M."/>
            <person name="Chung A."/>
            <person name="Reguera G."/>
            <person name="Kashefi K."/>
        </authorList>
    </citation>
    <scope>NUCLEOTIDE SEQUENCE [LARGE SCALE GENOMIC DNA]</scope>
    <source>
        <strain evidence="3 4">234</strain>
    </source>
</reference>
<proteinExistence type="inferred from homology"/>
<dbReference type="PANTHER" id="PTHR36582">
    <property type="entry name" value="ANTITOXIN PARD"/>
    <property type="match status" value="1"/>
</dbReference>
<dbReference type="EMBL" id="CP011267">
    <property type="protein sequence ID" value="AKG90997.1"/>
    <property type="molecule type" value="Genomic_DNA"/>
</dbReference>
<evidence type="ECO:0000313" key="4">
    <source>
        <dbReference type="Proteomes" id="UP000034723"/>
    </source>
</evidence>
<sequence length="64" mass="7609">MRMRKISIRITDQQYEFIESLVAMGDYANASEVIREALRIFINQKKKELKELMGDEIKWMGENV</sequence>
<gene>
    <name evidence="3" type="ORF">GAH_01720</name>
</gene>
<dbReference type="InterPro" id="IPR038296">
    <property type="entry name" value="ParD_sf"/>
</dbReference>
<name>A0A0F7IDM5_9EURY</name>
<dbReference type="NCBIfam" id="TIGR02606">
    <property type="entry name" value="antidote_CC2985"/>
    <property type="match status" value="1"/>
</dbReference>
<keyword evidence="2" id="KW-1277">Toxin-antitoxin system</keyword>
<dbReference type="GO" id="GO:0006355">
    <property type="term" value="P:regulation of DNA-templated transcription"/>
    <property type="evidence" value="ECO:0007669"/>
    <property type="project" value="InterPro"/>
</dbReference>
<dbReference type="PANTHER" id="PTHR36582:SF2">
    <property type="entry name" value="ANTITOXIN PARD"/>
    <property type="match status" value="1"/>
</dbReference>
<protein>
    <submittedName>
        <fullName evidence="3">Putative addiction module antidote protein, CC2985 family</fullName>
    </submittedName>
</protein>
<dbReference type="InParanoid" id="A0A0F7IDM5"/>
<dbReference type="SUPFAM" id="SSF47598">
    <property type="entry name" value="Ribbon-helix-helix"/>
    <property type="match status" value="1"/>
</dbReference>
<dbReference type="KEGG" id="gah:GAH_01720"/>
<organism evidence="3 4">
    <name type="scientific">Geoglobus ahangari</name>
    <dbReference type="NCBI Taxonomy" id="113653"/>
    <lineage>
        <taxon>Archaea</taxon>
        <taxon>Methanobacteriati</taxon>
        <taxon>Methanobacteriota</taxon>
        <taxon>Archaeoglobi</taxon>
        <taxon>Archaeoglobales</taxon>
        <taxon>Archaeoglobaceae</taxon>
        <taxon>Geoglobus</taxon>
    </lineage>
</organism>
<dbReference type="STRING" id="113653.GAH_01720"/>
<dbReference type="InterPro" id="IPR022789">
    <property type="entry name" value="ParD"/>
</dbReference>
<dbReference type="InterPro" id="IPR010985">
    <property type="entry name" value="Ribbon_hlx_hlx"/>
</dbReference>
<dbReference type="Gene3D" id="6.10.10.120">
    <property type="entry name" value="Antitoxin ParD1-like"/>
    <property type="match status" value="1"/>
</dbReference>
<dbReference type="RefSeq" id="WP_245604010.1">
    <property type="nucleotide sequence ID" value="NZ_CP011267.1"/>
</dbReference>
<dbReference type="Proteomes" id="UP000034723">
    <property type="component" value="Chromosome"/>
</dbReference>
<dbReference type="CDD" id="cd22231">
    <property type="entry name" value="RHH_NikR_HicB-like"/>
    <property type="match status" value="1"/>
</dbReference>
<accession>A0A0F7IDM5</accession>